<evidence type="ECO:0000256" key="3">
    <source>
        <dbReference type="ARBA" id="ARBA00022692"/>
    </source>
</evidence>
<accession>A0ABQ2MZB8</accession>
<dbReference type="InterPro" id="IPR001123">
    <property type="entry name" value="LeuE-type"/>
</dbReference>
<reference evidence="8" key="1">
    <citation type="journal article" date="2019" name="Int. J. Syst. Evol. Microbiol.">
        <title>The Global Catalogue of Microorganisms (GCM) 10K type strain sequencing project: providing services to taxonomists for standard genome sequencing and annotation.</title>
        <authorList>
            <consortium name="The Broad Institute Genomics Platform"/>
            <consortium name="The Broad Institute Genome Sequencing Center for Infectious Disease"/>
            <person name="Wu L."/>
            <person name="Ma J."/>
        </authorList>
    </citation>
    <scope>NUCLEOTIDE SEQUENCE [LARGE SCALE GENOMIC DNA]</scope>
    <source>
        <strain evidence="8">CGMCC 4.7181</strain>
    </source>
</reference>
<keyword evidence="5 6" id="KW-0472">Membrane</keyword>
<evidence type="ECO:0000256" key="5">
    <source>
        <dbReference type="ARBA" id="ARBA00023136"/>
    </source>
</evidence>
<name>A0ABQ2MZB8_9MICO</name>
<dbReference type="Pfam" id="PF01810">
    <property type="entry name" value="LysE"/>
    <property type="match status" value="1"/>
</dbReference>
<feature type="transmembrane region" description="Helical" evidence="6">
    <location>
        <begin position="59"/>
        <end position="77"/>
    </location>
</feature>
<comment type="subcellular location">
    <subcellularLocation>
        <location evidence="1">Cell membrane</location>
        <topology evidence="1">Multi-pass membrane protein</topology>
    </subcellularLocation>
</comment>
<gene>
    <name evidence="7" type="ORF">GCM10010910_09160</name>
</gene>
<sequence>MFFLAFIPSFIDLSRVPLPQYLILVATVLAVDILVMWFVFALAAKPFRSLTRSRRGRRGLNMVFGALFLGVAALLLLV</sequence>
<keyword evidence="3 6" id="KW-0812">Transmembrane</keyword>
<evidence type="ECO:0000256" key="1">
    <source>
        <dbReference type="ARBA" id="ARBA00004651"/>
    </source>
</evidence>
<protein>
    <recommendedName>
        <fullName evidence="9">LysE type translocator</fullName>
    </recommendedName>
</protein>
<keyword evidence="8" id="KW-1185">Reference proteome</keyword>
<dbReference type="EMBL" id="BMMQ01000002">
    <property type="protein sequence ID" value="GGO61412.1"/>
    <property type="molecule type" value="Genomic_DNA"/>
</dbReference>
<proteinExistence type="predicted"/>
<evidence type="ECO:0000256" key="2">
    <source>
        <dbReference type="ARBA" id="ARBA00022475"/>
    </source>
</evidence>
<feature type="transmembrane region" description="Helical" evidence="6">
    <location>
        <begin position="20"/>
        <end position="47"/>
    </location>
</feature>
<evidence type="ECO:0000313" key="7">
    <source>
        <dbReference type="EMBL" id="GGO61412.1"/>
    </source>
</evidence>
<evidence type="ECO:0000256" key="4">
    <source>
        <dbReference type="ARBA" id="ARBA00022989"/>
    </source>
</evidence>
<evidence type="ECO:0000313" key="8">
    <source>
        <dbReference type="Proteomes" id="UP000638043"/>
    </source>
</evidence>
<keyword evidence="2" id="KW-1003">Cell membrane</keyword>
<organism evidence="7 8">
    <name type="scientific">Microbacterium nanhaiense</name>
    <dbReference type="NCBI Taxonomy" id="1301026"/>
    <lineage>
        <taxon>Bacteria</taxon>
        <taxon>Bacillati</taxon>
        <taxon>Actinomycetota</taxon>
        <taxon>Actinomycetes</taxon>
        <taxon>Micrococcales</taxon>
        <taxon>Microbacteriaceae</taxon>
        <taxon>Microbacterium</taxon>
    </lineage>
</organism>
<keyword evidence="4 6" id="KW-1133">Transmembrane helix</keyword>
<evidence type="ECO:0008006" key="9">
    <source>
        <dbReference type="Google" id="ProtNLM"/>
    </source>
</evidence>
<evidence type="ECO:0000256" key="6">
    <source>
        <dbReference type="SAM" id="Phobius"/>
    </source>
</evidence>
<comment type="caution">
    <text evidence="7">The sequence shown here is derived from an EMBL/GenBank/DDBJ whole genome shotgun (WGS) entry which is preliminary data.</text>
</comment>
<dbReference type="Proteomes" id="UP000638043">
    <property type="component" value="Unassembled WGS sequence"/>
</dbReference>